<dbReference type="AlphaFoldDB" id="A0A0E9U507"/>
<accession>A0A0E9U507</accession>
<reference evidence="1" key="2">
    <citation type="journal article" date="2015" name="Fish Shellfish Immunol.">
        <title>Early steps in the European eel (Anguilla anguilla)-Vibrio vulnificus interaction in the gills: Role of the RtxA13 toxin.</title>
        <authorList>
            <person name="Callol A."/>
            <person name="Pajuelo D."/>
            <person name="Ebbesson L."/>
            <person name="Teles M."/>
            <person name="MacKenzie S."/>
            <person name="Amaro C."/>
        </authorList>
    </citation>
    <scope>NUCLEOTIDE SEQUENCE</scope>
</reference>
<protein>
    <submittedName>
        <fullName evidence="1">Uncharacterized protein</fullName>
    </submittedName>
</protein>
<dbReference type="EMBL" id="GBXM01047573">
    <property type="protein sequence ID" value="JAH61004.1"/>
    <property type="molecule type" value="Transcribed_RNA"/>
</dbReference>
<sequence length="33" mass="4196">MKQNDFFVKFYRRTGFFSQCIYPMCYLYKRTNV</sequence>
<proteinExistence type="predicted"/>
<name>A0A0E9U507_ANGAN</name>
<reference evidence="1" key="1">
    <citation type="submission" date="2014-11" db="EMBL/GenBank/DDBJ databases">
        <authorList>
            <person name="Amaro Gonzalez C."/>
        </authorList>
    </citation>
    <scope>NUCLEOTIDE SEQUENCE</scope>
</reference>
<organism evidence="1">
    <name type="scientific">Anguilla anguilla</name>
    <name type="common">European freshwater eel</name>
    <name type="synonym">Muraena anguilla</name>
    <dbReference type="NCBI Taxonomy" id="7936"/>
    <lineage>
        <taxon>Eukaryota</taxon>
        <taxon>Metazoa</taxon>
        <taxon>Chordata</taxon>
        <taxon>Craniata</taxon>
        <taxon>Vertebrata</taxon>
        <taxon>Euteleostomi</taxon>
        <taxon>Actinopterygii</taxon>
        <taxon>Neopterygii</taxon>
        <taxon>Teleostei</taxon>
        <taxon>Anguilliformes</taxon>
        <taxon>Anguillidae</taxon>
        <taxon>Anguilla</taxon>
    </lineage>
</organism>
<evidence type="ECO:0000313" key="1">
    <source>
        <dbReference type="EMBL" id="JAH61004.1"/>
    </source>
</evidence>